<organism evidence="3 4">
    <name type="scientific">Zostera marina</name>
    <name type="common">Eelgrass</name>
    <dbReference type="NCBI Taxonomy" id="29655"/>
    <lineage>
        <taxon>Eukaryota</taxon>
        <taxon>Viridiplantae</taxon>
        <taxon>Streptophyta</taxon>
        <taxon>Embryophyta</taxon>
        <taxon>Tracheophyta</taxon>
        <taxon>Spermatophyta</taxon>
        <taxon>Magnoliopsida</taxon>
        <taxon>Liliopsida</taxon>
        <taxon>Zosteraceae</taxon>
        <taxon>Zostera</taxon>
    </lineage>
</organism>
<dbReference type="OMA" id="WDIMDPL"/>
<keyword evidence="2" id="KW-0472">Membrane</keyword>
<keyword evidence="2" id="KW-1133">Transmembrane helix</keyword>
<feature type="region of interest" description="Disordered" evidence="1">
    <location>
        <begin position="111"/>
        <end position="145"/>
    </location>
</feature>
<dbReference type="Proteomes" id="UP000036987">
    <property type="component" value="Unassembled WGS sequence"/>
</dbReference>
<protein>
    <submittedName>
        <fullName evidence="3">Uncharacterized protein</fullName>
    </submittedName>
</protein>
<dbReference type="EMBL" id="LFYR01001077">
    <property type="protein sequence ID" value="KMZ65072.1"/>
    <property type="molecule type" value="Genomic_DNA"/>
</dbReference>
<accession>A0A0K9P9Z2</accession>
<reference evidence="4" key="1">
    <citation type="journal article" date="2016" name="Nature">
        <title>The genome of the seagrass Zostera marina reveals angiosperm adaptation to the sea.</title>
        <authorList>
            <person name="Olsen J.L."/>
            <person name="Rouze P."/>
            <person name="Verhelst B."/>
            <person name="Lin Y.-C."/>
            <person name="Bayer T."/>
            <person name="Collen J."/>
            <person name="Dattolo E."/>
            <person name="De Paoli E."/>
            <person name="Dittami S."/>
            <person name="Maumus F."/>
            <person name="Michel G."/>
            <person name="Kersting A."/>
            <person name="Lauritano C."/>
            <person name="Lohaus R."/>
            <person name="Toepel M."/>
            <person name="Tonon T."/>
            <person name="Vanneste K."/>
            <person name="Amirebrahimi M."/>
            <person name="Brakel J."/>
            <person name="Bostroem C."/>
            <person name="Chovatia M."/>
            <person name="Grimwood J."/>
            <person name="Jenkins J.W."/>
            <person name="Jueterbock A."/>
            <person name="Mraz A."/>
            <person name="Stam W.T."/>
            <person name="Tice H."/>
            <person name="Bornberg-Bauer E."/>
            <person name="Green P.J."/>
            <person name="Pearson G.A."/>
            <person name="Procaccini G."/>
            <person name="Duarte C.M."/>
            <person name="Schmutz J."/>
            <person name="Reusch T.B.H."/>
            <person name="Van de Peer Y."/>
        </authorList>
    </citation>
    <scope>NUCLEOTIDE SEQUENCE [LARGE SCALE GENOMIC DNA]</scope>
    <source>
        <strain evidence="4">cv. Finnish</strain>
    </source>
</reference>
<proteinExistence type="predicted"/>
<evidence type="ECO:0000256" key="2">
    <source>
        <dbReference type="SAM" id="Phobius"/>
    </source>
</evidence>
<feature type="compositionally biased region" description="Low complexity" evidence="1">
    <location>
        <begin position="111"/>
        <end position="125"/>
    </location>
</feature>
<dbReference type="AlphaFoldDB" id="A0A0K9P9Z2"/>
<evidence type="ECO:0000313" key="3">
    <source>
        <dbReference type="EMBL" id="KMZ65072.1"/>
    </source>
</evidence>
<name>A0A0K9P9Z2_ZOSMR</name>
<dbReference type="OrthoDB" id="1920951at2759"/>
<keyword evidence="4" id="KW-1185">Reference proteome</keyword>
<sequence>MENELMMMMDWDIMDPLISPKPDKDGYGINPNWSEEEGEEEKIEPWWKVAGKDELALLVAKKSVENIENCDLPRPLKIVRNYFDNDYVDDYDGKLSLSFEKSLRSIYNSETTYSSSSSSSTNNMSFKPSRLKTPTPSSNTNSRSNNSQLLKALCLSQTRAREAELAASKAFVEKEHAIKLLFKQASDVFAYKQWIRLLQIETIYLQHKIKDDDEDARVNEEKEEKKCCFCSYIAADISLAGASIGLILGWTLGWLLPMA</sequence>
<feature type="compositionally biased region" description="Low complexity" evidence="1">
    <location>
        <begin position="133"/>
        <end position="145"/>
    </location>
</feature>
<gene>
    <name evidence="3" type="ORF">ZOSMA_33G01040</name>
</gene>
<dbReference type="PANTHER" id="PTHR33868">
    <property type="entry name" value="EXPRESSED PROTEIN"/>
    <property type="match status" value="1"/>
</dbReference>
<evidence type="ECO:0000256" key="1">
    <source>
        <dbReference type="SAM" id="MobiDB-lite"/>
    </source>
</evidence>
<comment type="caution">
    <text evidence="3">The sequence shown here is derived from an EMBL/GenBank/DDBJ whole genome shotgun (WGS) entry which is preliminary data.</text>
</comment>
<evidence type="ECO:0000313" key="4">
    <source>
        <dbReference type="Proteomes" id="UP000036987"/>
    </source>
</evidence>
<feature type="transmembrane region" description="Helical" evidence="2">
    <location>
        <begin position="232"/>
        <end position="256"/>
    </location>
</feature>
<dbReference type="PANTHER" id="PTHR33868:SF2">
    <property type="entry name" value="EXPRESSED PROTEIN"/>
    <property type="match status" value="1"/>
</dbReference>
<keyword evidence="2" id="KW-0812">Transmembrane</keyword>